<sequence>MVSASGFASIVSVKPPLRPSHTVQSLLLYTGMLILHFCKRKNDSHNCMEEESSRKMSNSSRSCMEASLAGIEGQTSHGSKSNSPFRSWSSRKKSYFSGGNGGRDAESKRKQAEDSFQRVMFAFSSSQIEGDSEKDKGALELNALIHYLPIQKHIRRGILEKKRQKVP</sequence>
<protein>
    <submittedName>
        <fullName evidence="2">Uncharacterized protein</fullName>
    </submittedName>
</protein>
<dbReference type="AlphaFoldDB" id="A0A8X8CHG1"/>
<comment type="caution">
    <text evidence="2">The sequence shown here is derived from an EMBL/GenBank/DDBJ whole genome shotgun (WGS) entry which is preliminary data.</text>
</comment>
<reference evidence="2" key="1">
    <citation type="journal article" date="2020" name="bioRxiv">
        <title>Hybrid origin of Populus tomentosa Carr. identified through genome sequencing and phylogenomic analysis.</title>
        <authorList>
            <person name="An X."/>
            <person name="Gao K."/>
            <person name="Chen Z."/>
            <person name="Li J."/>
            <person name="Yang X."/>
            <person name="Yang X."/>
            <person name="Zhou J."/>
            <person name="Guo T."/>
            <person name="Zhao T."/>
            <person name="Huang S."/>
            <person name="Miao D."/>
            <person name="Khan W.U."/>
            <person name="Rao P."/>
            <person name="Ye M."/>
            <person name="Lei B."/>
            <person name="Liao W."/>
            <person name="Wang J."/>
            <person name="Ji L."/>
            <person name="Li Y."/>
            <person name="Guo B."/>
            <person name="Mustafa N.S."/>
            <person name="Li S."/>
            <person name="Yun Q."/>
            <person name="Keller S.R."/>
            <person name="Mao J."/>
            <person name="Zhang R."/>
            <person name="Strauss S.H."/>
        </authorList>
    </citation>
    <scope>NUCLEOTIDE SEQUENCE</scope>
    <source>
        <strain evidence="2">GM15</strain>
        <tissue evidence="2">Leaf</tissue>
    </source>
</reference>
<feature type="compositionally biased region" description="Polar residues" evidence="1">
    <location>
        <begin position="73"/>
        <end position="88"/>
    </location>
</feature>
<evidence type="ECO:0000313" key="2">
    <source>
        <dbReference type="EMBL" id="KAG6754789.1"/>
    </source>
</evidence>
<accession>A0A8X8CHG1</accession>
<organism evidence="2 3">
    <name type="scientific">Populus tomentosa</name>
    <name type="common">Chinese white poplar</name>
    <dbReference type="NCBI Taxonomy" id="118781"/>
    <lineage>
        <taxon>Eukaryota</taxon>
        <taxon>Viridiplantae</taxon>
        <taxon>Streptophyta</taxon>
        <taxon>Embryophyta</taxon>
        <taxon>Tracheophyta</taxon>
        <taxon>Spermatophyta</taxon>
        <taxon>Magnoliopsida</taxon>
        <taxon>eudicotyledons</taxon>
        <taxon>Gunneridae</taxon>
        <taxon>Pentapetalae</taxon>
        <taxon>rosids</taxon>
        <taxon>fabids</taxon>
        <taxon>Malpighiales</taxon>
        <taxon>Salicaceae</taxon>
        <taxon>Saliceae</taxon>
        <taxon>Populus</taxon>
    </lineage>
</organism>
<gene>
    <name evidence="2" type="ORF">POTOM_040585</name>
</gene>
<name>A0A8X8CHG1_POPTO</name>
<evidence type="ECO:0000256" key="1">
    <source>
        <dbReference type="SAM" id="MobiDB-lite"/>
    </source>
</evidence>
<keyword evidence="3" id="KW-1185">Reference proteome</keyword>
<dbReference type="EMBL" id="JAAWWB010000022">
    <property type="protein sequence ID" value="KAG6754789.1"/>
    <property type="molecule type" value="Genomic_DNA"/>
</dbReference>
<proteinExistence type="predicted"/>
<feature type="region of interest" description="Disordered" evidence="1">
    <location>
        <begin position="48"/>
        <end position="111"/>
    </location>
</feature>
<dbReference type="Proteomes" id="UP000886885">
    <property type="component" value="Chromosome 11D"/>
</dbReference>
<dbReference type="OrthoDB" id="1923904at2759"/>
<evidence type="ECO:0000313" key="3">
    <source>
        <dbReference type="Proteomes" id="UP000886885"/>
    </source>
</evidence>